<comment type="caution">
    <text evidence="11">The sequence shown here is derived from an EMBL/GenBank/DDBJ whole genome shotgun (WGS) entry which is preliminary data.</text>
</comment>
<dbReference type="InterPro" id="IPR036388">
    <property type="entry name" value="WH-like_DNA-bd_sf"/>
</dbReference>
<dbReference type="PANTHER" id="PTHR23155:SF1185">
    <property type="entry name" value="DISEASE RESISTANCE RPP8-LIKE PROTEIN 3-RELATED"/>
    <property type="match status" value="1"/>
</dbReference>
<feature type="domain" description="Disease resistance protein winged helix" evidence="9">
    <location>
        <begin position="439"/>
        <end position="515"/>
    </location>
</feature>
<dbReference type="Gene3D" id="1.10.10.10">
    <property type="entry name" value="Winged helix-like DNA-binding domain superfamily/Winged helix DNA-binding domain"/>
    <property type="match status" value="1"/>
</dbReference>
<keyword evidence="5" id="KW-0611">Plant defense</keyword>
<keyword evidence="12" id="KW-1185">Reference proteome</keyword>
<dbReference type="Proteomes" id="UP001630127">
    <property type="component" value="Unassembled WGS sequence"/>
</dbReference>
<dbReference type="GO" id="GO:0051607">
    <property type="term" value="P:defense response to virus"/>
    <property type="evidence" value="ECO:0007669"/>
    <property type="project" value="UniProtKB-ARBA"/>
</dbReference>
<dbReference type="PRINTS" id="PR00364">
    <property type="entry name" value="DISEASERSIST"/>
</dbReference>
<dbReference type="InterPro" id="IPR042197">
    <property type="entry name" value="Apaf_helical"/>
</dbReference>
<gene>
    <name evidence="11" type="ORF">ACH5RR_031335</name>
</gene>
<evidence type="ECO:0000259" key="7">
    <source>
        <dbReference type="Pfam" id="PF00931"/>
    </source>
</evidence>
<evidence type="ECO:0000259" key="8">
    <source>
        <dbReference type="Pfam" id="PF18052"/>
    </source>
</evidence>
<feature type="domain" description="Disease resistance R13L4/SHOC-2-like LRR" evidence="10">
    <location>
        <begin position="597"/>
        <end position="891"/>
    </location>
</feature>
<evidence type="ECO:0000256" key="3">
    <source>
        <dbReference type="ARBA" id="ARBA00022737"/>
    </source>
</evidence>
<accession>A0ABD2YK60</accession>
<feature type="domain" description="NB-ARC" evidence="7">
    <location>
        <begin position="171"/>
        <end position="341"/>
    </location>
</feature>
<organism evidence="11 12">
    <name type="scientific">Cinchona calisaya</name>
    <dbReference type="NCBI Taxonomy" id="153742"/>
    <lineage>
        <taxon>Eukaryota</taxon>
        <taxon>Viridiplantae</taxon>
        <taxon>Streptophyta</taxon>
        <taxon>Embryophyta</taxon>
        <taxon>Tracheophyta</taxon>
        <taxon>Spermatophyta</taxon>
        <taxon>Magnoliopsida</taxon>
        <taxon>eudicotyledons</taxon>
        <taxon>Gunneridae</taxon>
        <taxon>Pentapetalae</taxon>
        <taxon>asterids</taxon>
        <taxon>lamiids</taxon>
        <taxon>Gentianales</taxon>
        <taxon>Rubiaceae</taxon>
        <taxon>Cinchonoideae</taxon>
        <taxon>Cinchoneae</taxon>
        <taxon>Cinchona</taxon>
    </lineage>
</organism>
<dbReference type="SUPFAM" id="SSF52540">
    <property type="entry name" value="P-loop containing nucleoside triphosphate hydrolases"/>
    <property type="match status" value="1"/>
</dbReference>
<comment type="similarity">
    <text evidence="1">Belongs to the disease resistance NB-LRR family.</text>
</comment>
<keyword evidence="2" id="KW-0433">Leucine-rich repeat</keyword>
<keyword evidence="6" id="KW-0067">ATP-binding</keyword>
<dbReference type="EMBL" id="JBJUIK010000013">
    <property type="protein sequence ID" value="KAL3505953.1"/>
    <property type="molecule type" value="Genomic_DNA"/>
</dbReference>
<sequence>MAEPIVSFLLETISTLLIEEAKFLRGVSGEAQQLHSELKMMLALLRDADEKQHEAAIVKEWVSQSKDLAYEAEDVLEAHAFKVASRRRRRGTLQIIRRFASIINECYIRHKVGLEIQSLNTRISNLTRRFQEYGIRAVITENESLNFRQQQLRTTYSYVGDDEDFVGLGDDIQKLVQVLLKEDDQFFGHHEVVSISGMGGSGKSTLARKVYNHANIKYYFDSFAWVCISQQWQTRDILQGILISFLPNKRGEIEKWRDDELVEQLVRIQKERKCLVVLDDIWSTDAWEYIKVAFPTRKKGNKILLTTRNKDVAINIDPNGFHHEQRLLTDNESWELLQRKALGGRPGEEDQDVRILDDLGKKMIKFCGGLPLAVVVLGGILATKHSSKEWDIVYRNCKFYLGKGESIQQNQGEVQKILALSYNDLPYKLKPCFLYLSGFSEDEYIETERLYHLWISEGMVSIEDRIGEESIMDIADRYLHELAKRCIVHAEVPDRFFSIRKFKSCRLHDLMRDLCLAKAREENFLKVIDYRHGNDIESGNSTSSSSGNCHRIMIYLSEQDAQMKYTPLEMEVANKHLRALSFRASRTENCIAELADSQFNRFKMLRSLKIEGVITPGLTDIHDNNNIPDDVFKLPIGNLIHLRYLSLRSSELVISPSSISNLEHLEALDLKFAKILWTENVPLKMHRLRYLNLFSSDDFSLQIQASNNLEILKGFNTGKVDVQDFCELTNIQEMDATVLEEKGAEEIINHISNLRKLKKAYILTRIAELFIQEKGSTLLRQLFCSSNLQHLLLIGPLGRKLPDYDSNFFRNLLDLRLDSSTLEEDPMQTLEKLPNLERLWFWNHVFVGKEMVCHSTGFPQLRLLVLHHLHYVEKWTVEKGAMPNLSHLEIRSCESLGMIPQGLRFIEPLKELVIDKMPVDFGSRIREVDGQKGDDFDKICHIPTVTITGEGEIGLAENFNSIYFSLG</sequence>
<dbReference type="InterPro" id="IPR032675">
    <property type="entry name" value="LRR_dom_sf"/>
</dbReference>
<dbReference type="InterPro" id="IPR058922">
    <property type="entry name" value="WHD_DRP"/>
</dbReference>
<dbReference type="Gene3D" id="1.20.5.4130">
    <property type="match status" value="1"/>
</dbReference>
<dbReference type="Pfam" id="PF18052">
    <property type="entry name" value="Rx_N"/>
    <property type="match status" value="1"/>
</dbReference>
<dbReference type="GO" id="GO:0005524">
    <property type="term" value="F:ATP binding"/>
    <property type="evidence" value="ECO:0007669"/>
    <property type="project" value="UniProtKB-KW"/>
</dbReference>
<dbReference type="PANTHER" id="PTHR23155">
    <property type="entry name" value="DISEASE RESISTANCE PROTEIN RP"/>
    <property type="match status" value="1"/>
</dbReference>
<protein>
    <recommendedName>
        <fullName evidence="13">Disease resistance protein</fullName>
    </recommendedName>
</protein>
<reference evidence="11 12" key="1">
    <citation type="submission" date="2024-11" db="EMBL/GenBank/DDBJ databases">
        <title>A near-complete genome assembly of Cinchona calisaya.</title>
        <authorList>
            <person name="Lian D.C."/>
            <person name="Zhao X.W."/>
            <person name="Wei L."/>
        </authorList>
    </citation>
    <scope>NUCLEOTIDE SEQUENCE [LARGE SCALE GENOMIC DNA]</scope>
    <source>
        <tissue evidence="11">Nenye</tissue>
    </source>
</reference>
<evidence type="ECO:0000256" key="6">
    <source>
        <dbReference type="ARBA" id="ARBA00022840"/>
    </source>
</evidence>
<evidence type="ECO:0000256" key="1">
    <source>
        <dbReference type="ARBA" id="ARBA00008894"/>
    </source>
</evidence>
<name>A0ABD2YK60_9GENT</name>
<feature type="domain" description="Disease resistance N-terminal" evidence="8">
    <location>
        <begin position="5"/>
        <end position="91"/>
    </location>
</feature>
<dbReference type="Pfam" id="PF23559">
    <property type="entry name" value="WHD_DRP"/>
    <property type="match status" value="1"/>
</dbReference>
<evidence type="ECO:0000256" key="2">
    <source>
        <dbReference type="ARBA" id="ARBA00022614"/>
    </source>
</evidence>
<evidence type="ECO:0008006" key="13">
    <source>
        <dbReference type="Google" id="ProtNLM"/>
    </source>
</evidence>
<dbReference type="FunFam" id="3.40.50.300:FF:001091">
    <property type="entry name" value="Probable disease resistance protein At1g61300"/>
    <property type="match status" value="1"/>
</dbReference>
<evidence type="ECO:0000256" key="4">
    <source>
        <dbReference type="ARBA" id="ARBA00022741"/>
    </source>
</evidence>
<evidence type="ECO:0000259" key="10">
    <source>
        <dbReference type="Pfam" id="PF23598"/>
    </source>
</evidence>
<dbReference type="Gene3D" id="1.10.8.430">
    <property type="entry name" value="Helical domain of apoptotic protease-activating factors"/>
    <property type="match status" value="1"/>
</dbReference>
<dbReference type="Gene3D" id="3.40.50.300">
    <property type="entry name" value="P-loop containing nucleotide triphosphate hydrolases"/>
    <property type="match status" value="1"/>
</dbReference>
<evidence type="ECO:0000313" key="12">
    <source>
        <dbReference type="Proteomes" id="UP001630127"/>
    </source>
</evidence>
<dbReference type="Pfam" id="PF23598">
    <property type="entry name" value="LRR_14"/>
    <property type="match status" value="1"/>
</dbReference>
<dbReference type="Pfam" id="PF00931">
    <property type="entry name" value="NB-ARC"/>
    <property type="match status" value="1"/>
</dbReference>
<evidence type="ECO:0000259" key="9">
    <source>
        <dbReference type="Pfam" id="PF23559"/>
    </source>
</evidence>
<dbReference type="Gene3D" id="3.80.10.10">
    <property type="entry name" value="Ribonuclease Inhibitor"/>
    <property type="match status" value="1"/>
</dbReference>
<dbReference type="InterPro" id="IPR038005">
    <property type="entry name" value="RX-like_CC"/>
</dbReference>
<dbReference type="CDD" id="cd14798">
    <property type="entry name" value="RX-CC_like"/>
    <property type="match status" value="1"/>
</dbReference>
<evidence type="ECO:0000313" key="11">
    <source>
        <dbReference type="EMBL" id="KAL3505953.1"/>
    </source>
</evidence>
<dbReference type="AlphaFoldDB" id="A0ABD2YK60"/>
<dbReference type="SUPFAM" id="SSF52058">
    <property type="entry name" value="L domain-like"/>
    <property type="match status" value="1"/>
</dbReference>
<dbReference type="InterPro" id="IPR027417">
    <property type="entry name" value="P-loop_NTPase"/>
</dbReference>
<dbReference type="InterPro" id="IPR044974">
    <property type="entry name" value="Disease_R_plants"/>
</dbReference>
<proteinExistence type="inferred from homology"/>
<dbReference type="InterPro" id="IPR002182">
    <property type="entry name" value="NB-ARC"/>
</dbReference>
<keyword evidence="4" id="KW-0547">Nucleotide-binding</keyword>
<evidence type="ECO:0000256" key="5">
    <source>
        <dbReference type="ARBA" id="ARBA00022821"/>
    </source>
</evidence>
<dbReference type="InterPro" id="IPR041118">
    <property type="entry name" value="Rx_N"/>
</dbReference>
<dbReference type="InterPro" id="IPR055414">
    <property type="entry name" value="LRR_R13L4/SHOC2-like"/>
</dbReference>
<dbReference type="FunFam" id="1.10.10.10:FF:000322">
    <property type="entry name" value="Probable disease resistance protein At1g63360"/>
    <property type="match status" value="1"/>
</dbReference>
<keyword evidence="3" id="KW-0677">Repeat</keyword>